<dbReference type="GO" id="GO:0030313">
    <property type="term" value="C:cell envelope"/>
    <property type="evidence" value="ECO:0007669"/>
    <property type="project" value="UniProtKB-SubCell"/>
</dbReference>
<dbReference type="Gene3D" id="3.40.50.2300">
    <property type="match status" value="2"/>
</dbReference>
<comment type="subcellular location">
    <subcellularLocation>
        <location evidence="1">Cell envelope</location>
    </subcellularLocation>
</comment>
<dbReference type="PANTHER" id="PTHR46847:SF1">
    <property type="entry name" value="D-ALLOSE-BINDING PERIPLASMIC PROTEIN-RELATED"/>
    <property type="match status" value="1"/>
</dbReference>
<dbReference type="PROSITE" id="PS50932">
    <property type="entry name" value="HTH_LACI_2"/>
    <property type="match status" value="1"/>
</dbReference>
<evidence type="ECO:0000256" key="1">
    <source>
        <dbReference type="ARBA" id="ARBA00004196"/>
    </source>
</evidence>
<dbReference type="InterPro" id="IPR000843">
    <property type="entry name" value="HTH_LacI"/>
</dbReference>
<evidence type="ECO:0000259" key="4">
    <source>
        <dbReference type="PROSITE" id="PS50932"/>
    </source>
</evidence>
<comment type="caution">
    <text evidence="5">The sequence shown here is derived from an EMBL/GenBank/DDBJ whole genome shotgun (WGS) entry which is preliminary data.</text>
</comment>
<dbReference type="EMBL" id="SLUK01000001">
    <property type="protein sequence ID" value="TCL45287.1"/>
    <property type="molecule type" value="Genomic_DNA"/>
</dbReference>
<dbReference type="CDD" id="cd06307">
    <property type="entry name" value="PBP1_sugar_binding"/>
    <property type="match status" value="1"/>
</dbReference>
<dbReference type="GO" id="GO:0006355">
    <property type="term" value="P:regulation of DNA-templated transcription"/>
    <property type="evidence" value="ECO:0007669"/>
    <property type="project" value="InterPro"/>
</dbReference>
<dbReference type="PANTHER" id="PTHR46847">
    <property type="entry name" value="D-ALLOSE-BINDING PERIPLASMIC PROTEIN-RELATED"/>
    <property type="match status" value="1"/>
</dbReference>
<dbReference type="Pfam" id="PF00356">
    <property type="entry name" value="LacI"/>
    <property type="match status" value="1"/>
</dbReference>
<reference evidence="5 6" key="1">
    <citation type="submission" date="2019-03" db="EMBL/GenBank/DDBJ databases">
        <title>Genomic Encyclopedia of Type Strains, Phase IV (KMG-IV): sequencing the most valuable type-strain genomes for metagenomic binning, comparative biology and taxonomic classification.</title>
        <authorList>
            <person name="Goeker M."/>
        </authorList>
    </citation>
    <scope>NUCLEOTIDE SEQUENCE [LARGE SCALE GENOMIC DNA]</scope>
    <source>
        <strain evidence="5 6">DSM 100433</strain>
    </source>
</reference>
<dbReference type="RefSeq" id="WP_079700369.1">
    <property type="nucleotide sequence ID" value="NZ_JADNAH010000100.1"/>
</dbReference>
<dbReference type="SMART" id="SM00354">
    <property type="entry name" value="HTH_LACI"/>
    <property type="match status" value="1"/>
</dbReference>
<dbReference type="InterPro" id="IPR025997">
    <property type="entry name" value="SBP_2_dom"/>
</dbReference>
<sequence length="342" mass="36971">MATIKEIATLAGVSRGTVDRVLNNRGAVNPQTERKVRQIADAINYKPNKAAKSLAVRKKNYKIAFILPDYVSSNPFFNDVVAGAERKARDLGEYGVSVEFYYSRFADPAAQVELLDTLAHEGISGVAIAPVNHPSVAKKIRQLIAAGIPVVTSNTDIENSNRLAYVGSNYYEGGRTAAGVMGLITAGRANVGIVSGSGSILGHTERVRGFTEHMAAHEPGIRIVGLVENNDDDIESYTVTKDLLEAHPEIDAIYITAAGVYGAGRAIQSLGRTPPIRVVCFDTVPTTVRLIKEGVIAATIDQQPFVQGSKPLGLLYEYLTMGVLPKKEYLYTELGIRIRENL</sequence>
<evidence type="ECO:0000313" key="5">
    <source>
        <dbReference type="EMBL" id="TCL45287.1"/>
    </source>
</evidence>
<dbReference type="SUPFAM" id="SSF47413">
    <property type="entry name" value="lambda repressor-like DNA-binding domains"/>
    <property type="match status" value="1"/>
</dbReference>
<dbReference type="GO" id="GO:0030246">
    <property type="term" value="F:carbohydrate binding"/>
    <property type="evidence" value="ECO:0007669"/>
    <property type="project" value="UniProtKB-ARBA"/>
</dbReference>
<dbReference type="Pfam" id="PF13407">
    <property type="entry name" value="Peripla_BP_4"/>
    <property type="match status" value="1"/>
</dbReference>
<feature type="domain" description="HTH lacI-type" evidence="4">
    <location>
        <begin position="2"/>
        <end position="56"/>
    </location>
</feature>
<name>A0A9X8UM36_9FIRM</name>
<dbReference type="InterPro" id="IPR028082">
    <property type="entry name" value="Peripla_BP_I"/>
</dbReference>
<dbReference type="GO" id="GO:0003677">
    <property type="term" value="F:DNA binding"/>
    <property type="evidence" value="ECO:0007669"/>
    <property type="project" value="InterPro"/>
</dbReference>
<keyword evidence="3" id="KW-0732">Signal</keyword>
<organism evidence="5 6">
    <name type="scientific">Harryflintia acetispora</name>
    <dbReference type="NCBI Taxonomy" id="1849041"/>
    <lineage>
        <taxon>Bacteria</taxon>
        <taxon>Bacillati</taxon>
        <taxon>Bacillota</taxon>
        <taxon>Clostridia</taxon>
        <taxon>Eubacteriales</taxon>
        <taxon>Oscillospiraceae</taxon>
        <taxon>Harryflintia</taxon>
    </lineage>
</organism>
<dbReference type="PROSITE" id="PS00356">
    <property type="entry name" value="HTH_LACI_1"/>
    <property type="match status" value="1"/>
</dbReference>
<evidence type="ECO:0000313" key="6">
    <source>
        <dbReference type="Proteomes" id="UP000294682"/>
    </source>
</evidence>
<dbReference type="SUPFAM" id="SSF53822">
    <property type="entry name" value="Periplasmic binding protein-like I"/>
    <property type="match status" value="1"/>
</dbReference>
<dbReference type="Gene3D" id="1.10.260.40">
    <property type="entry name" value="lambda repressor-like DNA-binding domains"/>
    <property type="match status" value="1"/>
</dbReference>
<gene>
    <name evidence="5" type="ORF">EDD78_101270</name>
</gene>
<keyword evidence="6" id="KW-1185">Reference proteome</keyword>
<dbReference type="CDD" id="cd01392">
    <property type="entry name" value="HTH_LacI"/>
    <property type="match status" value="1"/>
</dbReference>
<comment type="similarity">
    <text evidence="2">Belongs to the bacterial solute-binding protein 2 family.</text>
</comment>
<evidence type="ECO:0000256" key="2">
    <source>
        <dbReference type="ARBA" id="ARBA00007639"/>
    </source>
</evidence>
<protein>
    <submittedName>
        <fullName evidence="5">LacI family transcriptional regulator</fullName>
    </submittedName>
</protein>
<dbReference type="InterPro" id="IPR010982">
    <property type="entry name" value="Lambda_DNA-bd_dom_sf"/>
</dbReference>
<proteinExistence type="inferred from homology"/>
<evidence type="ECO:0000256" key="3">
    <source>
        <dbReference type="ARBA" id="ARBA00022729"/>
    </source>
</evidence>
<dbReference type="Proteomes" id="UP000294682">
    <property type="component" value="Unassembled WGS sequence"/>
</dbReference>
<dbReference type="OrthoDB" id="569491at2"/>
<accession>A0A9X8UM36</accession>
<dbReference type="AlphaFoldDB" id="A0A9X8UM36"/>